<feature type="domain" description="GCVT N-terminal" evidence="1">
    <location>
        <begin position="1"/>
        <end position="147"/>
    </location>
</feature>
<feature type="non-terminal residue" evidence="2">
    <location>
        <position position="150"/>
    </location>
</feature>
<proteinExistence type="predicted"/>
<dbReference type="PANTHER" id="PTHR43757:SF2">
    <property type="entry name" value="AMINOMETHYLTRANSFERASE, MITOCHONDRIAL"/>
    <property type="match status" value="1"/>
</dbReference>
<dbReference type="Gene3D" id="3.30.70.1400">
    <property type="entry name" value="Aminomethyltransferase beta-barrel domains"/>
    <property type="match status" value="1"/>
</dbReference>
<dbReference type="AlphaFoldDB" id="X1V6Y3"/>
<evidence type="ECO:0000313" key="2">
    <source>
        <dbReference type="EMBL" id="GAJ11762.1"/>
    </source>
</evidence>
<accession>X1V6Y3</accession>
<comment type="caution">
    <text evidence="2">The sequence shown here is derived from an EMBL/GenBank/DDBJ whole genome shotgun (WGS) entry which is preliminary data.</text>
</comment>
<evidence type="ECO:0000259" key="1">
    <source>
        <dbReference type="Pfam" id="PF01571"/>
    </source>
</evidence>
<reference evidence="2" key="1">
    <citation type="journal article" date="2014" name="Front. Microbiol.">
        <title>High frequency of phylogenetically diverse reductive dehalogenase-homologous genes in deep subseafloor sedimentary metagenomes.</title>
        <authorList>
            <person name="Kawai M."/>
            <person name="Futagami T."/>
            <person name="Toyoda A."/>
            <person name="Takaki Y."/>
            <person name="Nishi S."/>
            <person name="Hori S."/>
            <person name="Arai W."/>
            <person name="Tsubouchi T."/>
            <person name="Morono Y."/>
            <person name="Uchiyama I."/>
            <person name="Ito T."/>
            <person name="Fujiyama A."/>
            <person name="Inagaki F."/>
            <person name="Takami H."/>
        </authorList>
    </citation>
    <scope>NUCLEOTIDE SEQUENCE</scope>
    <source>
        <strain evidence="2">Expedition CK06-06</strain>
    </source>
</reference>
<dbReference type="Pfam" id="PF01571">
    <property type="entry name" value="GCV_T"/>
    <property type="match status" value="1"/>
</dbReference>
<organism evidence="2">
    <name type="scientific">marine sediment metagenome</name>
    <dbReference type="NCBI Taxonomy" id="412755"/>
    <lineage>
        <taxon>unclassified sequences</taxon>
        <taxon>metagenomes</taxon>
        <taxon>ecological metagenomes</taxon>
    </lineage>
</organism>
<dbReference type="GO" id="GO:0005829">
    <property type="term" value="C:cytosol"/>
    <property type="evidence" value="ECO:0007669"/>
    <property type="project" value="TreeGrafter"/>
</dbReference>
<gene>
    <name evidence="2" type="ORF">S12H4_42101</name>
</gene>
<dbReference type="InterPro" id="IPR028896">
    <property type="entry name" value="GcvT/YgfZ/DmdA"/>
</dbReference>
<dbReference type="SUPFAM" id="SSF103025">
    <property type="entry name" value="Folate-binding domain"/>
    <property type="match status" value="1"/>
</dbReference>
<dbReference type="InterPro" id="IPR027266">
    <property type="entry name" value="TrmE/GcvT-like"/>
</dbReference>
<protein>
    <recommendedName>
        <fullName evidence="1">GCVT N-terminal domain-containing protein</fullName>
    </recommendedName>
</protein>
<dbReference type="PANTHER" id="PTHR43757">
    <property type="entry name" value="AMINOMETHYLTRANSFERASE"/>
    <property type="match status" value="1"/>
</dbReference>
<sequence>MPVQYESIITEHETVRKNAGVFDISHMGEFLLEGKDVINFLQYLMTNDLNLLEIGKSQYSVMCYENGTVVDDIIYYMENKNKFRMIINASNIDNDFQWLNEHIGDYNVKISNISKNRCRLAFQGPKSDKLLDPLVDTDLSQLKRFYFTNC</sequence>
<dbReference type="EMBL" id="BARW01025726">
    <property type="protein sequence ID" value="GAJ11762.1"/>
    <property type="molecule type" value="Genomic_DNA"/>
</dbReference>
<dbReference type="InterPro" id="IPR006222">
    <property type="entry name" value="GCVT_N"/>
</dbReference>
<dbReference type="Gene3D" id="3.30.1360.120">
    <property type="entry name" value="Probable tRNA modification gtpase trme, domain 1"/>
    <property type="match status" value="1"/>
</dbReference>
<name>X1V6Y3_9ZZZZ</name>